<dbReference type="EMBL" id="JAWDIE010000019">
    <property type="protein sequence ID" value="MEJ7139055.1"/>
    <property type="molecule type" value="Genomic_DNA"/>
</dbReference>
<gene>
    <name evidence="1" type="ORF">RV045_11535</name>
</gene>
<sequence>MKRLLSFLRPEPQQTPERRGTVPSAFPEEDSAFFTSRFLELEDTQPLVTWLQKRTVLRWKALDEDWGREAIVALFAAQRHVQSLQPEQLLLISRYLHFVEIEAGQDVIAQDEYGDYMFIVLEGRFGIERRQTWGGTTRLVEAKAGQTLGEMSLLDAGMRFSGCHTLTDCKVAVLDAQQLDDMMERDPRLAAVLLAWLARRISLNLRQVSLRLSNLMARQ</sequence>
<reference evidence="1" key="1">
    <citation type="submission" date="2023-10" db="EMBL/GenBank/DDBJ databases">
        <title>Amphibacter perezi, gen. nov., sp. nov. a novel taxa of the family Comamonadaceae, class Betaproteobacteria isolated from the skin microbiota of Pelophylax perezi from different populations.</title>
        <authorList>
            <person name="Costa S."/>
            <person name="Proenca D.N."/>
            <person name="Lopes I."/>
            <person name="Morais P.V."/>
        </authorList>
    </citation>
    <scope>NUCLEOTIDE SEQUENCE</scope>
    <source>
        <strain evidence="1">SL12-8</strain>
    </source>
</reference>
<name>A0ACC6P4E2_9BURK</name>
<organism evidence="1 2">
    <name type="scientific">Amphibiibacter pelophylacis</name>
    <dbReference type="NCBI Taxonomy" id="1799477"/>
    <lineage>
        <taxon>Bacteria</taxon>
        <taxon>Pseudomonadati</taxon>
        <taxon>Pseudomonadota</taxon>
        <taxon>Betaproteobacteria</taxon>
        <taxon>Burkholderiales</taxon>
        <taxon>Sphaerotilaceae</taxon>
        <taxon>Amphibiibacter</taxon>
    </lineage>
</organism>
<protein>
    <submittedName>
        <fullName evidence="1">Cyclic nucleotide-binding domain-containing protein</fullName>
    </submittedName>
</protein>
<dbReference type="Proteomes" id="UP001364695">
    <property type="component" value="Unassembled WGS sequence"/>
</dbReference>
<proteinExistence type="predicted"/>
<comment type="caution">
    <text evidence="1">The sequence shown here is derived from an EMBL/GenBank/DDBJ whole genome shotgun (WGS) entry which is preliminary data.</text>
</comment>
<accession>A0ACC6P4E2</accession>
<evidence type="ECO:0000313" key="1">
    <source>
        <dbReference type="EMBL" id="MEJ7139055.1"/>
    </source>
</evidence>
<keyword evidence="2" id="KW-1185">Reference proteome</keyword>
<evidence type="ECO:0000313" key="2">
    <source>
        <dbReference type="Proteomes" id="UP001364695"/>
    </source>
</evidence>